<evidence type="ECO:0000259" key="8">
    <source>
        <dbReference type="Pfam" id="PF13839"/>
    </source>
</evidence>
<feature type="domain" description="Trichome birefringence-like C-terminal" evidence="8">
    <location>
        <begin position="168"/>
        <end position="459"/>
    </location>
</feature>
<dbReference type="PANTHER" id="PTHR32285:SF219">
    <property type="entry name" value="PROTEIN TRICHOME BIREFRINGENCE-LIKE 24"/>
    <property type="match status" value="1"/>
</dbReference>
<dbReference type="OrthoDB" id="630188at2759"/>
<reference evidence="10 11" key="1">
    <citation type="submission" date="2019-06" db="EMBL/GenBank/DDBJ databases">
        <title>A chromosomal-level reference genome of Carpinus fangiana (Coryloideae, Betulaceae).</title>
        <authorList>
            <person name="Yang X."/>
            <person name="Wang Z."/>
            <person name="Zhang L."/>
            <person name="Hao G."/>
            <person name="Liu J."/>
            <person name="Yang Y."/>
        </authorList>
    </citation>
    <scope>NUCLEOTIDE SEQUENCE [LARGE SCALE GENOMIC DNA]</scope>
    <source>
        <strain evidence="10">Cfa_2016G</strain>
        <tissue evidence="10">Leaf</tissue>
    </source>
</reference>
<dbReference type="GO" id="GO:0016413">
    <property type="term" value="F:O-acetyltransferase activity"/>
    <property type="evidence" value="ECO:0007669"/>
    <property type="project" value="InterPro"/>
</dbReference>
<dbReference type="InterPro" id="IPR026057">
    <property type="entry name" value="TBL_C"/>
</dbReference>
<evidence type="ECO:0000256" key="5">
    <source>
        <dbReference type="ARBA" id="ARBA00022989"/>
    </source>
</evidence>
<dbReference type="InterPro" id="IPR025846">
    <property type="entry name" value="TBL_N"/>
</dbReference>
<gene>
    <name evidence="10" type="ORF">FH972_012836</name>
</gene>
<keyword evidence="3" id="KW-0812">Transmembrane</keyword>
<sequence length="463" mass="53169">MKLNWKQWLRSKQNHMLVKSVVAILLMGLAFRLVFFRSTRLSPALEQTPFAEKTLLPEETPFAEKNVLPEETPSSEKTLPPPIAEKTVLPKPPVVPTPVSVPVQESGDQVPSREKCDLFTGDWIPNPSGPIYTNQSCSFIESHQNCMNNGRPDTGYLYWRWNPRNCDLPPFDPERFLEIMRNKRWALIGDSISRNHVQSLLCMLSTVEQAVQVYHDEDYRSKGWHFPSYNFTISVLWSPFLVKADIFEDFNGVSTSEVELYLDELDKKWTDLYQNLDYMIFSTGKWFLKSSVYHENNTVVGCHYCPKRNLTQLGFVFAYPKALRSVLNFIATSNHKGMIFFRTSTPDHFENGEWSSGGICPKTAPVKEGEIELKDLNKLLRNIELEEFEKAVPEASRNGVKLKLFDPTLLSLLRPDGHPGSYREFHPFAQDKNAKVQTDCLHWCLPGPIDSWNDLIMEMVVNG</sequence>
<evidence type="ECO:0000256" key="7">
    <source>
        <dbReference type="SAM" id="MobiDB-lite"/>
    </source>
</evidence>
<evidence type="ECO:0000313" key="10">
    <source>
        <dbReference type="EMBL" id="KAE8056033.1"/>
    </source>
</evidence>
<proteinExistence type="inferred from homology"/>
<comment type="similarity">
    <text evidence="2">Belongs to the PC-esterase family. TBL subfamily.</text>
</comment>
<evidence type="ECO:0000256" key="2">
    <source>
        <dbReference type="ARBA" id="ARBA00007727"/>
    </source>
</evidence>
<dbReference type="EMBL" id="CM017325">
    <property type="protein sequence ID" value="KAE8056033.1"/>
    <property type="molecule type" value="Genomic_DNA"/>
</dbReference>
<dbReference type="InterPro" id="IPR029962">
    <property type="entry name" value="TBL"/>
</dbReference>
<dbReference type="Pfam" id="PF14416">
    <property type="entry name" value="PMR5N"/>
    <property type="match status" value="1"/>
</dbReference>
<evidence type="ECO:0000259" key="9">
    <source>
        <dbReference type="Pfam" id="PF14416"/>
    </source>
</evidence>
<evidence type="ECO:0000256" key="4">
    <source>
        <dbReference type="ARBA" id="ARBA00022968"/>
    </source>
</evidence>
<accession>A0A5N6R6K5</accession>
<feature type="domain" description="Trichome birefringence-like N-terminal" evidence="9">
    <location>
        <begin position="114"/>
        <end position="167"/>
    </location>
</feature>
<comment type="subcellular location">
    <subcellularLocation>
        <location evidence="1">Membrane</location>
        <topology evidence="1">Single-pass membrane protein</topology>
    </subcellularLocation>
</comment>
<dbReference type="PANTHER" id="PTHR32285">
    <property type="entry name" value="PROTEIN TRICHOME BIREFRINGENCE-LIKE 9-RELATED"/>
    <property type="match status" value="1"/>
</dbReference>
<feature type="region of interest" description="Disordered" evidence="7">
    <location>
        <begin position="62"/>
        <end position="91"/>
    </location>
</feature>
<organism evidence="10 11">
    <name type="scientific">Carpinus fangiana</name>
    <dbReference type="NCBI Taxonomy" id="176857"/>
    <lineage>
        <taxon>Eukaryota</taxon>
        <taxon>Viridiplantae</taxon>
        <taxon>Streptophyta</taxon>
        <taxon>Embryophyta</taxon>
        <taxon>Tracheophyta</taxon>
        <taxon>Spermatophyta</taxon>
        <taxon>Magnoliopsida</taxon>
        <taxon>eudicotyledons</taxon>
        <taxon>Gunneridae</taxon>
        <taxon>Pentapetalae</taxon>
        <taxon>rosids</taxon>
        <taxon>fabids</taxon>
        <taxon>Fagales</taxon>
        <taxon>Betulaceae</taxon>
        <taxon>Carpinus</taxon>
    </lineage>
</organism>
<keyword evidence="5" id="KW-1133">Transmembrane helix</keyword>
<evidence type="ECO:0000256" key="3">
    <source>
        <dbReference type="ARBA" id="ARBA00022692"/>
    </source>
</evidence>
<keyword evidence="4" id="KW-0735">Signal-anchor</keyword>
<evidence type="ECO:0000256" key="6">
    <source>
        <dbReference type="ARBA" id="ARBA00023136"/>
    </source>
</evidence>
<dbReference type="Proteomes" id="UP000327013">
    <property type="component" value="Chromosome 5"/>
</dbReference>
<evidence type="ECO:0000256" key="1">
    <source>
        <dbReference type="ARBA" id="ARBA00004167"/>
    </source>
</evidence>
<keyword evidence="6" id="KW-0472">Membrane</keyword>
<evidence type="ECO:0000313" key="11">
    <source>
        <dbReference type="Proteomes" id="UP000327013"/>
    </source>
</evidence>
<name>A0A5N6R6K5_9ROSI</name>
<dbReference type="AlphaFoldDB" id="A0A5N6R6K5"/>
<protein>
    <submittedName>
        <fullName evidence="10">Uncharacterized protein</fullName>
    </submittedName>
</protein>
<dbReference type="Pfam" id="PF13839">
    <property type="entry name" value="PC-Esterase"/>
    <property type="match status" value="1"/>
</dbReference>
<dbReference type="GO" id="GO:0016020">
    <property type="term" value="C:membrane"/>
    <property type="evidence" value="ECO:0007669"/>
    <property type="project" value="UniProtKB-SubCell"/>
</dbReference>
<dbReference type="GO" id="GO:0005794">
    <property type="term" value="C:Golgi apparatus"/>
    <property type="evidence" value="ECO:0007669"/>
    <property type="project" value="TreeGrafter"/>
</dbReference>
<keyword evidence="11" id="KW-1185">Reference proteome</keyword>